<keyword evidence="3 8" id="KW-0813">Transport</keyword>
<dbReference type="PANTHER" id="PTHR30003">
    <property type="entry name" value="L-LACTATE PERMEASE"/>
    <property type="match status" value="1"/>
</dbReference>
<protein>
    <recommendedName>
        <fullName evidence="8">L-lactate permease</fullName>
    </recommendedName>
</protein>
<feature type="transmembrane region" description="Helical" evidence="8">
    <location>
        <begin position="422"/>
        <end position="442"/>
    </location>
</feature>
<dbReference type="InterPro" id="IPR003804">
    <property type="entry name" value="Lactate_perm"/>
</dbReference>
<feature type="transmembrane region" description="Helical" evidence="8">
    <location>
        <begin position="262"/>
        <end position="281"/>
    </location>
</feature>
<feature type="transmembrane region" description="Helical" evidence="8">
    <location>
        <begin position="55"/>
        <end position="75"/>
    </location>
</feature>
<organism evidence="9 10">
    <name type="scientific">Pontibacter saemangeumensis</name>
    <dbReference type="NCBI Taxonomy" id="1084525"/>
    <lineage>
        <taxon>Bacteria</taxon>
        <taxon>Pseudomonadati</taxon>
        <taxon>Bacteroidota</taxon>
        <taxon>Cytophagia</taxon>
        <taxon>Cytophagales</taxon>
        <taxon>Hymenobacteraceae</taxon>
        <taxon>Pontibacter</taxon>
    </lineage>
</organism>
<sequence>MNYLLSLLPIFILVTVSLTKGVKPAVMVGWLVTTLLFFYWGAGVAHYLGALGVSLLTSVNILLIVLGAVFLYNIMSHTGLIEQITHSLDKLHPSRELRFFLLALGLTAFFEGVAGFGTPGAIVPLILMAMGFEAVLSVSVVLLFDGLFALFGAVGTPVLIGLALPLRLSAGEVREIGFIAALLVSMAGFVVLWFVFRLVNRQHGPLENRKQVLVLYAFFIVPYCALAWLAPELATVFGALAMLGLSVLYLRQKGSRINLWPWLPYVVLAVLLLLPKLLAPLREWIGWELTFGDMFGSGIRASIKPLQSPFLPFVVVGLGVAYFRKSRSLYLKEPLKKVGSVFVVLFPSVAIAQLMIYSGVGQPSMVGYIAGLLSMMGQTYTLFASFIGVIGAFITGSTTISNVVFGASQQQAAMSLGIDAEIVLALQLAGASLGNAICLYNIIAAASVANIRNYKDIFANNILPTLLAALLVGLLAMAWLLVSAWQ</sequence>
<evidence type="ECO:0000256" key="3">
    <source>
        <dbReference type="ARBA" id="ARBA00022448"/>
    </source>
</evidence>
<gene>
    <name evidence="9" type="ORF">GCM10023188_30640</name>
</gene>
<evidence type="ECO:0000256" key="6">
    <source>
        <dbReference type="ARBA" id="ARBA00022989"/>
    </source>
</evidence>
<evidence type="ECO:0000256" key="4">
    <source>
        <dbReference type="ARBA" id="ARBA00022475"/>
    </source>
</evidence>
<dbReference type="Proteomes" id="UP001500552">
    <property type="component" value="Unassembled WGS sequence"/>
</dbReference>
<feature type="transmembrane region" description="Helical" evidence="8">
    <location>
        <begin position="462"/>
        <end position="482"/>
    </location>
</feature>
<feature type="transmembrane region" description="Helical" evidence="8">
    <location>
        <begin position="380"/>
        <end position="401"/>
    </location>
</feature>
<comment type="similarity">
    <text evidence="2 8">Belongs to the lactate permease family.</text>
</comment>
<feature type="transmembrane region" description="Helical" evidence="8">
    <location>
        <begin position="234"/>
        <end position="250"/>
    </location>
</feature>
<evidence type="ECO:0000313" key="9">
    <source>
        <dbReference type="EMBL" id="GAA4436970.1"/>
    </source>
</evidence>
<evidence type="ECO:0000313" key="10">
    <source>
        <dbReference type="Proteomes" id="UP001500552"/>
    </source>
</evidence>
<name>A0ABP8LV23_9BACT</name>
<feature type="transmembrane region" description="Helical" evidence="8">
    <location>
        <begin position="29"/>
        <end position="48"/>
    </location>
</feature>
<keyword evidence="4 8" id="KW-1003">Cell membrane</keyword>
<comment type="subcellular location">
    <subcellularLocation>
        <location evidence="1 8">Cell membrane</location>
        <topology evidence="1 8">Multi-pass membrane protein</topology>
    </subcellularLocation>
</comment>
<feature type="transmembrane region" description="Helical" evidence="8">
    <location>
        <begin position="335"/>
        <end position="360"/>
    </location>
</feature>
<evidence type="ECO:0000256" key="2">
    <source>
        <dbReference type="ARBA" id="ARBA00010100"/>
    </source>
</evidence>
<evidence type="ECO:0000256" key="1">
    <source>
        <dbReference type="ARBA" id="ARBA00004651"/>
    </source>
</evidence>
<dbReference type="PANTHER" id="PTHR30003:SF0">
    <property type="entry name" value="GLYCOLATE PERMEASE GLCA-RELATED"/>
    <property type="match status" value="1"/>
</dbReference>
<feature type="transmembrane region" description="Helical" evidence="8">
    <location>
        <begin position="211"/>
        <end position="228"/>
    </location>
</feature>
<dbReference type="EMBL" id="BAABHC010000016">
    <property type="protein sequence ID" value="GAA4436970.1"/>
    <property type="molecule type" value="Genomic_DNA"/>
</dbReference>
<dbReference type="Pfam" id="PF02652">
    <property type="entry name" value="Lactate_perm"/>
    <property type="match status" value="2"/>
</dbReference>
<evidence type="ECO:0000256" key="5">
    <source>
        <dbReference type="ARBA" id="ARBA00022692"/>
    </source>
</evidence>
<proteinExistence type="inferred from homology"/>
<keyword evidence="6 8" id="KW-1133">Transmembrane helix</keyword>
<feature type="transmembrane region" description="Helical" evidence="8">
    <location>
        <begin position="134"/>
        <end position="164"/>
    </location>
</feature>
<keyword evidence="5 8" id="KW-0812">Transmembrane</keyword>
<evidence type="ECO:0000256" key="8">
    <source>
        <dbReference type="RuleBase" id="RU365092"/>
    </source>
</evidence>
<dbReference type="RefSeq" id="WP_345160325.1">
    <property type="nucleotide sequence ID" value="NZ_BAABHC010000016.1"/>
</dbReference>
<comment type="function">
    <text evidence="8">Uptake of L-lactate across the membrane. Can also transport D-lactate and glycolate.</text>
</comment>
<evidence type="ECO:0000256" key="7">
    <source>
        <dbReference type="ARBA" id="ARBA00023136"/>
    </source>
</evidence>
<comment type="caution">
    <text evidence="9">The sequence shown here is derived from an EMBL/GenBank/DDBJ whole genome shotgun (WGS) entry which is preliminary data.</text>
</comment>
<keyword evidence="7 8" id="KW-0472">Membrane</keyword>
<accession>A0ABP8LV23</accession>
<feature type="transmembrane region" description="Helical" evidence="8">
    <location>
        <begin position="99"/>
        <end position="127"/>
    </location>
</feature>
<reference evidence="10" key="1">
    <citation type="journal article" date="2019" name="Int. J. Syst. Evol. Microbiol.">
        <title>The Global Catalogue of Microorganisms (GCM) 10K type strain sequencing project: providing services to taxonomists for standard genome sequencing and annotation.</title>
        <authorList>
            <consortium name="The Broad Institute Genomics Platform"/>
            <consortium name="The Broad Institute Genome Sequencing Center for Infectious Disease"/>
            <person name="Wu L."/>
            <person name="Ma J."/>
        </authorList>
    </citation>
    <scope>NUCLEOTIDE SEQUENCE [LARGE SCALE GENOMIC DNA]</scope>
    <source>
        <strain evidence="10">JCM 17926</strain>
    </source>
</reference>
<keyword evidence="10" id="KW-1185">Reference proteome</keyword>
<feature type="transmembrane region" description="Helical" evidence="8">
    <location>
        <begin position="176"/>
        <end position="199"/>
    </location>
</feature>